<evidence type="ECO:0000256" key="2">
    <source>
        <dbReference type="SAM" id="SignalP"/>
    </source>
</evidence>
<accession>A0ABV9JPF0</accession>
<dbReference type="Pfam" id="PF09492">
    <property type="entry name" value="Pec_lyase"/>
    <property type="match status" value="1"/>
</dbReference>
<comment type="caution">
    <text evidence="3">The sequence shown here is derived from an EMBL/GenBank/DDBJ whole genome shotgun (WGS) entry which is preliminary data.</text>
</comment>
<dbReference type="SUPFAM" id="SSF81853">
    <property type="entry name" value="Family 10 polysaccharide lyase"/>
    <property type="match status" value="1"/>
</dbReference>
<dbReference type="InterPro" id="IPR012669">
    <property type="entry name" value="Pectate_lyase"/>
</dbReference>
<evidence type="ECO:0000256" key="1">
    <source>
        <dbReference type="SAM" id="MobiDB-lite"/>
    </source>
</evidence>
<dbReference type="RefSeq" id="WP_377334921.1">
    <property type="nucleotide sequence ID" value="NZ_JBHSGB010000012.1"/>
</dbReference>
<protein>
    <submittedName>
        <fullName evidence="3">Pectate lyase</fullName>
        <ecNumber evidence="3">4.2.2.2</ecNumber>
    </submittedName>
</protein>
<dbReference type="EC" id="4.2.2.2" evidence="3"/>
<feature type="region of interest" description="Disordered" evidence="1">
    <location>
        <begin position="95"/>
        <end position="114"/>
    </location>
</feature>
<dbReference type="EMBL" id="JBHSGB010000012">
    <property type="protein sequence ID" value="MFC4656133.1"/>
    <property type="molecule type" value="Genomic_DNA"/>
</dbReference>
<gene>
    <name evidence="3" type="primary">pelA</name>
    <name evidence="3" type="ORF">ACFO3I_14050</name>
</gene>
<dbReference type="Gene3D" id="1.50.10.20">
    <property type="match status" value="1"/>
</dbReference>
<keyword evidence="4" id="KW-1185">Reference proteome</keyword>
<proteinExistence type="predicted"/>
<organism evidence="3 4">
    <name type="scientific">Rheinheimera marina</name>
    <dbReference type="NCBI Taxonomy" id="1774958"/>
    <lineage>
        <taxon>Bacteria</taxon>
        <taxon>Pseudomonadati</taxon>
        <taxon>Pseudomonadota</taxon>
        <taxon>Gammaproteobacteria</taxon>
        <taxon>Chromatiales</taxon>
        <taxon>Chromatiaceae</taxon>
        <taxon>Rheinheimera</taxon>
    </lineage>
</organism>
<name>A0ABV9JPF0_9GAMM</name>
<evidence type="ECO:0000313" key="3">
    <source>
        <dbReference type="EMBL" id="MFC4656133.1"/>
    </source>
</evidence>
<keyword evidence="3" id="KW-0456">Lyase</keyword>
<keyword evidence="2" id="KW-0732">Signal</keyword>
<dbReference type="Proteomes" id="UP001595962">
    <property type="component" value="Unassembled WGS sequence"/>
</dbReference>
<feature type="signal peptide" evidence="2">
    <location>
        <begin position="1"/>
        <end position="19"/>
    </location>
</feature>
<dbReference type="GO" id="GO:0030570">
    <property type="term" value="F:pectate lyase activity"/>
    <property type="evidence" value="ECO:0007669"/>
    <property type="project" value="UniProtKB-EC"/>
</dbReference>
<reference evidence="4" key="1">
    <citation type="journal article" date="2019" name="Int. J. Syst. Evol. Microbiol.">
        <title>The Global Catalogue of Microorganisms (GCM) 10K type strain sequencing project: providing services to taxonomists for standard genome sequencing and annotation.</title>
        <authorList>
            <consortium name="The Broad Institute Genomics Platform"/>
            <consortium name="The Broad Institute Genome Sequencing Center for Infectious Disease"/>
            <person name="Wu L."/>
            <person name="Ma J."/>
        </authorList>
    </citation>
    <scope>NUCLEOTIDE SEQUENCE [LARGE SCALE GENOMIC DNA]</scope>
    <source>
        <strain evidence="4">DT28</strain>
    </source>
</reference>
<feature type="chain" id="PRO_5045534924" evidence="2">
    <location>
        <begin position="20"/>
        <end position="394"/>
    </location>
</feature>
<dbReference type="NCBIfam" id="TIGR02474">
    <property type="entry name" value="pec_lyase"/>
    <property type="match status" value="1"/>
</dbReference>
<sequence length="394" mass="44072">MIRCSGLLLLLLGSPVWGSSYWQDQPLTSAWQQYLQQSEQLKLQDQQQLQQELKSLGLSKPLKASHAKNFGLEAIGSTADLMAVLSYQTPSGGWSKRTDMSQPRAKGQWAGSEPGYIPTFDNGATSSQMRWLMQYFPQATAAQQQQIRQSLGNALQFMLQAQFPNGGFPQNYPLRGGYHDAATLNDHVMADLLTLLWDISESALFSSEQQQQAREGFGRGVQFLVKSVVVLNGRPTVWAAQHHPLTLAPVAARKFEQVSLVSTESAKLLALLLEKASDQPGVVKTLCYGALWLQQHQIKDKKWQRTATGSSLVDAKGQLLWARFYSLTDEKPVFFDRDGQTYSDVNQLSLERQQGYGWYQSEGKPFLKAWAKRPELQQQCAPSQQELSDATKTP</sequence>
<evidence type="ECO:0000313" key="4">
    <source>
        <dbReference type="Proteomes" id="UP001595962"/>
    </source>
</evidence>